<dbReference type="AlphaFoldDB" id="A0A8H4Q4A3"/>
<dbReference type="NCBIfam" id="TIGR02410">
    <property type="entry name" value="carnitine_TMLD"/>
    <property type="match status" value="1"/>
</dbReference>
<dbReference type="CDD" id="cd00250">
    <property type="entry name" value="CAS_like"/>
    <property type="match status" value="1"/>
</dbReference>
<evidence type="ECO:0000256" key="9">
    <source>
        <dbReference type="ARBA" id="ARBA00023002"/>
    </source>
</evidence>
<keyword evidence="10" id="KW-0408">Iron</keyword>
<evidence type="ECO:0000259" key="16">
    <source>
        <dbReference type="Pfam" id="PF02668"/>
    </source>
</evidence>
<name>A0A8H4Q4A3_9HYPO</name>
<evidence type="ECO:0000256" key="4">
    <source>
        <dbReference type="ARBA" id="ARBA00008654"/>
    </source>
</evidence>
<dbReference type="EMBL" id="JAACLJ010000006">
    <property type="protein sequence ID" value="KAF4584489.1"/>
    <property type="molecule type" value="Genomic_DNA"/>
</dbReference>
<feature type="domain" description="TauD/TfdA-like" evidence="16">
    <location>
        <begin position="163"/>
        <end position="412"/>
    </location>
</feature>
<evidence type="ECO:0000256" key="6">
    <source>
        <dbReference type="ARBA" id="ARBA00022723"/>
    </source>
</evidence>
<sequence length="444" mass="51283">MVQLGLACRGAFRAARLGTRSLWRHDRKAQGTLRFFSDENKGWRILEFWGHRVVVIEKGAKDDKGFKLEFQWLRDGCRCEECIDKTTRQRRFNILAAKPDRPTMELLNEDADGFTVRWPDSHVSRYTWKWLAGHVPGMKENKFAPKYTTKLWNYDIMGRSNPEVEYNQVMDKSSMAGMADLTGQIRKYGFCFVTGTPVSPEATKELIERIGPIRQTHYGGFYDFRADMAKADSAYSNEALDLHTDTTYFTEPAGIQALHLLSHTPPSSVSGDPEEIKLGGETQLVDGFFVAHRLRLERPDSFYTLKKVPVPWHSSGNPDVAVVPDQPYPIISTYQGFFHQIRWNMADRGTMPLDVNHILFYRAMRHWDNILRRMNNHLQFQLEPGKVLLFDNWRILHGRTAFIGDRRICGAYIQRDDFISKWKLTHYDREEVIAANTTQLVAAG</sequence>
<keyword evidence="7" id="KW-0124">Carnitine biosynthesis</keyword>
<keyword evidence="19" id="KW-1185">Reference proteome</keyword>
<evidence type="ECO:0000259" key="17">
    <source>
        <dbReference type="Pfam" id="PF06155"/>
    </source>
</evidence>
<evidence type="ECO:0000256" key="3">
    <source>
        <dbReference type="ARBA" id="ARBA00005022"/>
    </source>
</evidence>
<reference evidence="18 19" key="1">
    <citation type="journal article" date="2020" name="G3 (Bethesda)">
        <title>Genetic Underpinnings of Host Manipulation by Ophiocordyceps as Revealed by Comparative Transcriptomics.</title>
        <authorList>
            <person name="Will I."/>
            <person name="Das B."/>
            <person name="Trinh T."/>
            <person name="Brachmann A."/>
            <person name="Ohm R.A."/>
            <person name="de Bekker C."/>
        </authorList>
    </citation>
    <scope>NUCLEOTIDE SEQUENCE [LARGE SCALE GENOMIC DNA]</scope>
    <source>
        <strain evidence="18 19">EC05</strain>
    </source>
</reference>
<dbReference type="EC" id="1.14.11.8" evidence="5"/>
<feature type="domain" description="Gamma-butyrobetaine hydroxylase-like N-terminal" evidence="17">
    <location>
        <begin position="61"/>
        <end position="131"/>
    </location>
</feature>
<evidence type="ECO:0000313" key="18">
    <source>
        <dbReference type="EMBL" id="KAF4584489.1"/>
    </source>
</evidence>
<keyword evidence="6" id="KW-0479">Metal-binding</keyword>
<dbReference type="Gene3D" id="3.30.2020.30">
    <property type="match status" value="1"/>
</dbReference>
<dbReference type="SUPFAM" id="SSF51197">
    <property type="entry name" value="Clavaminate synthase-like"/>
    <property type="match status" value="1"/>
</dbReference>
<comment type="catalytic activity">
    <reaction evidence="15">
        <text>N(6),N(6),N(6)-trimethyl-L-lysine + 2-oxoglutarate + O2 = (3S)-3-hydroxy-N(6),N(6),N(6)-trimethyl-L-lysine + succinate + CO2</text>
        <dbReference type="Rhea" id="RHEA:14181"/>
        <dbReference type="ChEBI" id="CHEBI:15379"/>
        <dbReference type="ChEBI" id="CHEBI:16526"/>
        <dbReference type="ChEBI" id="CHEBI:16810"/>
        <dbReference type="ChEBI" id="CHEBI:30031"/>
        <dbReference type="ChEBI" id="CHEBI:58100"/>
        <dbReference type="ChEBI" id="CHEBI:141499"/>
        <dbReference type="EC" id="1.14.11.8"/>
    </reaction>
</comment>
<evidence type="ECO:0000256" key="8">
    <source>
        <dbReference type="ARBA" id="ARBA00022964"/>
    </source>
</evidence>
<keyword evidence="8 18" id="KW-0223">Dioxygenase</keyword>
<evidence type="ECO:0000256" key="5">
    <source>
        <dbReference type="ARBA" id="ARBA00012267"/>
    </source>
</evidence>
<dbReference type="GO" id="GO:0005506">
    <property type="term" value="F:iron ion binding"/>
    <property type="evidence" value="ECO:0007669"/>
    <property type="project" value="InterPro"/>
</dbReference>
<dbReference type="InterPro" id="IPR012776">
    <property type="entry name" value="Trimethyllysine_dOase"/>
</dbReference>
<evidence type="ECO:0000256" key="7">
    <source>
        <dbReference type="ARBA" id="ARBA00022873"/>
    </source>
</evidence>
<dbReference type="InterPro" id="IPR042098">
    <property type="entry name" value="TauD-like_sf"/>
</dbReference>
<evidence type="ECO:0000256" key="14">
    <source>
        <dbReference type="ARBA" id="ARBA00046008"/>
    </source>
</evidence>
<evidence type="ECO:0000256" key="11">
    <source>
        <dbReference type="ARBA" id="ARBA00030363"/>
    </source>
</evidence>
<dbReference type="PANTHER" id="PTHR10696">
    <property type="entry name" value="GAMMA-BUTYROBETAINE HYDROXYLASE-RELATED"/>
    <property type="match status" value="1"/>
</dbReference>
<comment type="pathway">
    <text evidence="3">Amine and polyamine biosynthesis; carnitine biosynthesis.</text>
</comment>
<dbReference type="GO" id="GO:0050353">
    <property type="term" value="F:trimethyllysine dioxygenase activity"/>
    <property type="evidence" value="ECO:0007669"/>
    <property type="project" value="UniProtKB-EC"/>
</dbReference>
<evidence type="ECO:0000313" key="19">
    <source>
        <dbReference type="Proteomes" id="UP000562929"/>
    </source>
</evidence>
<evidence type="ECO:0000256" key="1">
    <source>
        <dbReference type="ARBA" id="ARBA00001954"/>
    </source>
</evidence>
<dbReference type="InterPro" id="IPR010376">
    <property type="entry name" value="GBBH-like_N"/>
</dbReference>
<dbReference type="OrthoDB" id="408743at2759"/>
<evidence type="ECO:0000256" key="13">
    <source>
        <dbReference type="ARBA" id="ARBA00032283"/>
    </source>
</evidence>
<comment type="cofactor">
    <cofactor evidence="2">
        <name>L-ascorbate</name>
        <dbReference type="ChEBI" id="CHEBI:38290"/>
    </cofactor>
</comment>
<dbReference type="GO" id="GO:0005739">
    <property type="term" value="C:mitochondrion"/>
    <property type="evidence" value="ECO:0007669"/>
    <property type="project" value="TreeGrafter"/>
</dbReference>
<evidence type="ECO:0000256" key="10">
    <source>
        <dbReference type="ARBA" id="ARBA00023004"/>
    </source>
</evidence>
<organism evidence="18 19">
    <name type="scientific">Ophiocordyceps camponoti-floridani</name>
    <dbReference type="NCBI Taxonomy" id="2030778"/>
    <lineage>
        <taxon>Eukaryota</taxon>
        <taxon>Fungi</taxon>
        <taxon>Dikarya</taxon>
        <taxon>Ascomycota</taxon>
        <taxon>Pezizomycotina</taxon>
        <taxon>Sordariomycetes</taxon>
        <taxon>Hypocreomycetidae</taxon>
        <taxon>Hypocreales</taxon>
        <taxon>Ophiocordycipitaceae</taxon>
        <taxon>Ophiocordyceps</taxon>
    </lineage>
</organism>
<dbReference type="Proteomes" id="UP000562929">
    <property type="component" value="Unassembled WGS sequence"/>
</dbReference>
<dbReference type="Gene3D" id="3.60.130.10">
    <property type="entry name" value="Clavaminate synthase-like"/>
    <property type="match status" value="1"/>
</dbReference>
<comment type="caution">
    <text evidence="18">The sequence shown here is derived from an EMBL/GenBank/DDBJ whole genome shotgun (WGS) entry which is preliminary data.</text>
</comment>
<dbReference type="PANTHER" id="PTHR10696:SF51">
    <property type="entry name" value="TRIMETHYLLYSINE DIOXYGENASE, MITOCHONDRIAL"/>
    <property type="match status" value="1"/>
</dbReference>
<dbReference type="InterPro" id="IPR003819">
    <property type="entry name" value="TauD/TfdA-like"/>
</dbReference>
<dbReference type="InterPro" id="IPR038492">
    <property type="entry name" value="GBBH-like_N_sf"/>
</dbReference>
<evidence type="ECO:0000256" key="12">
    <source>
        <dbReference type="ARBA" id="ARBA00031778"/>
    </source>
</evidence>
<comment type="function">
    <text evidence="14">Converts trimethyllysine (TML) into hydroxytrimethyllysine (HTML).</text>
</comment>
<dbReference type="FunFam" id="3.60.130.10:FF:000001">
    <property type="entry name" value="Trimethyllysine dioxygenase, mitochondrial"/>
    <property type="match status" value="1"/>
</dbReference>
<evidence type="ECO:0000256" key="15">
    <source>
        <dbReference type="ARBA" id="ARBA00049334"/>
    </source>
</evidence>
<dbReference type="InterPro" id="IPR050411">
    <property type="entry name" value="AlphaKG_dependent_hydroxylases"/>
</dbReference>
<keyword evidence="9" id="KW-0560">Oxidoreductase</keyword>
<evidence type="ECO:0000256" key="2">
    <source>
        <dbReference type="ARBA" id="ARBA00001961"/>
    </source>
</evidence>
<protein>
    <recommendedName>
        <fullName evidence="5">trimethyllysine dioxygenase</fullName>
        <ecNumber evidence="5">1.14.11.8</ecNumber>
    </recommendedName>
    <alternativeName>
        <fullName evidence="12">Epsilon-trimethyllysine 2-oxoglutarate dioxygenase</fullName>
    </alternativeName>
    <alternativeName>
        <fullName evidence="11">TML hydroxylase</fullName>
    </alternativeName>
    <alternativeName>
        <fullName evidence="13">TML-alpha-ketoglutarate dioxygenase</fullName>
    </alternativeName>
</protein>
<comment type="similarity">
    <text evidence="4">Belongs to the gamma-BBH/TMLD family.</text>
</comment>
<accession>A0A8H4Q4A3</accession>
<proteinExistence type="inferred from homology"/>
<dbReference type="UniPathway" id="UPA00118"/>
<dbReference type="Pfam" id="PF02668">
    <property type="entry name" value="TauD"/>
    <property type="match status" value="1"/>
</dbReference>
<comment type="cofactor">
    <cofactor evidence="1">
        <name>Fe(2+)</name>
        <dbReference type="ChEBI" id="CHEBI:29033"/>
    </cofactor>
</comment>
<dbReference type="GO" id="GO:0045329">
    <property type="term" value="P:carnitine biosynthetic process"/>
    <property type="evidence" value="ECO:0007669"/>
    <property type="project" value="UniProtKB-UniPathway"/>
</dbReference>
<gene>
    <name evidence="18" type="ORF">GQ602_005862</name>
</gene>
<dbReference type="Pfam" id="PF06155">
    <property type="entry name" value="GBBH-like_N"/>
    <property type="match status" value="1"/>
</dbReference>